<dbReference type="CDD" id="cd05006">
    <property type="entry name" value="SIS_GmhA"/>
    <property type="match status" value="1"/>
</dbReference>
<feature type="binding site" evidence="9">
    <location>
        <begin position="50"/>
        <end position="52"/>
    </location>
    <ligand>
        <name>substrate</name>
    </ligand>
</feature>
<dbReference type="GO" id="GO:2001061">
    <property type="term" value="P:D-glycero-D-manno-heptose 7-phosphate biosynthetic process"/>
    <property type="evidence" value="ECO:0007669"/>
    <property type="project" value="UniProtKB-UniPathway"/>
</dbReference>
<feature type="binding site" evidence="9">
    <location>
        <position position="123"/>
    </location>
    <ligand>
        <name>substrate</name>
    </ligand>
</feature>
<feature type="binding site" evidence="9">
    <location>
        <position position="170"/>
    </location>
    <ligand>
        <name>substrate</name>
    </ligand>
</feature>
<evidence type="ECO:0000256" key="1">
    <source>
        <dbReference type="ARBA" id="ARBA00000348"/>
    </source>
</evidence>
<organism evidence="11 12">
    <name type="scientific">Marine Group I thaumarchaeote SCGC AAA799-B03</name>
    <dbReference type="NCBI Taxonomy" id="1502289"/>
    <lineage>
        <taxon>Archaea</taxon>
        <taxon>Nitrososphaerota</taxon>
        <taxon>Marine Group I</taxon>
    </lineage>
</organism>
<comment type="pathway">
    <text evidence="9">Carbohydrate biosynthesis; D-glycero-D-manno-heptose 7-phosphate biosynthesis; D-glycero-alpha-D-manno-heptose 7-phosphate and D-glycero-beta-D-manno-heptose 7-phosphate from sedoheptulose 7-phosphate: step 1/1.</text>
</comment>
<dbReference type="Proteomes" id="UP000029384">
    <property type="component" value="Unassembled WGS sequence"/>
</dbReference>
<dbReference type="EMBL" id="JOTA01000025">
    <property type="protein sequence ID" value="KFM21375.1"/>
    <property type="molecule type" value="Genomic_DNA"/>
</dbReference>
<keyword evidence="4 9" id="KW-0963">Cytoplasm</keyword>
<comment type="subcellular location">
    <subcellularLocation>
        <location evidence="2 9">Cytoplasm</location>
    </subcellularLocation>
</comment>
<dbReference type="InterPro" id="IPR004515">
    <property type="entry name" value="Phosphoheptose_Isoase"/>
</dbReference>
<dbReference type="UniPathway" id="UPA00041">
    <property type="reaction ID" value="UER00436"/>
</dbReference>
<dbReference type="Gene3D" id="3.40.50.10490">
    <property type="entry name" value="Glucose-6-phosphate isomerase like protein, domain 1"/>
    <property type="match status" value="1"/>
</dbReference>
<keyword evidence="12" id="KW-1185">Reference proteome</keyword>
<proteinExistence type="inferred from homology"/>
<reference evidence="11 12" key="1">
    <citation type="submission" date="2014-06" db="EMBL/GenBank/DDBJ databases">
        <authorList>
            <person name="Ngugi D.K."/>
            <person name="Blom J."/>
            <person name="Alam I."/>
            <person name="Rashid M."/>
            <person name="Baalawi W."/>
            <person name="Zhang G."/>
            <person name="Hikmawan T."/>
            <person name="Guan Y."/>
            <person name="Antunes A."/>
            <person name="Siam R."/>
            <person name="El-Dorry H."/>
            <person name="Bajic V."/>
            <person name="Stingl U."/>
        </authorList>
    </citation>
    <scope>NUCLEOTIDE SEQUENCE [LARGE SCALE GENOMIC DNA]</scope>
    <source>
        <strain evidence="11">SCGC AAA799-B03</strain>
    </source>
</reference>
<accession>A0A087S6M1</accession>
<evidence type="ECO:0000256" key="8">
    <source>
        <dbReference type="ARBA" id="ARBA00023277"/>
    </source>
</evidence>
<dbReference type="HAMAP" id="MF_00067">
    <property type="entry name" value="GmhA"/>
    <property type="match status" value="1"/>
</dbReference>
<evidence type="ECO:0000256" key="7">
    <source>
        <dbReference type="ARBA" id="ARBA00023235"/>
    </source>
</evidence>
<evidence type="ECO:0000256" key="9">
    <source>
        <dbReference type="HAMAP-Rule" id="MF_00067"/>
    </source>
</evidence>
<keyword evidence="5 9" id="KW-0479">Metal-binding</keyword>
<dbReference type="AlphaFoldDB" id="A0A087S6M1"/>
<evidence type="ECO:0000259" key="10">
    <source>
        <dbReference type="PROSITE" id="PS51464"/>
    </source>
</evidence>
<feature type="binding site" evidence="9">
    <location>
        <begin position="118"/>
        <end position="120"/>
    </location>
    <ligand>
        <name>substrate</name>
    </ligand>
</feature>
<keyword evidence="8 9" id="KW-0119">Carbohydrate metabolism</keyword>
<dbReference type="GO" id="GO:0008968">
    <property type="term" value="F:D-sedoheptulose 7-phosphate isomerase activity"/>
    <property type="evidence" value="ECO:0007669"/>
    <property type="project" value="UniProtKB-UniRule"/>
</dbReference>
<evidence type="ECO:0000256" key="3">
    <source>
        <dbReference type="ARBA" id="ARBA00009894"/>
    </source>
</evidence>
<dbReference type="InterPro" id="IPR035461">
    <property type="entry name" value="GmhA/DiaA"/>
</dbReference>
<dbReference type="PANTHER" id="PTHR30390">
    <property type="entry name" value="SEDOHEPTULOSE 7-PHOSPHATE ISOMERASE / DNAA INITIATOR-ASSOCIATING FACTOR FOR REPLICATION INITIATION"/>
    <property type="match status" value="1"/>
</dbReference>
<dbReference type="Pfam" id="PF13580">
    <property type="entry name" value="SIS_2"/>
    <property type="match status" value="1"/>
</dbReference>
<protein>
    <recommendedName>
        <fullName evidence="9">Probable phosphoheptose isomerase</fullName>
        <ecNumber evidence="9">5.3.1.28</ecNumber>
    </recommendedName>
    <alternativeName>
        <fullName evidence="9">Sedoheptulose 7-phosphate isomerase</fullName>
    </alternativeName>
</protein>
<gene>
    <name evidence="9" type="primary">gmhA</name>
    <name evidence="11" type="ORF">AAA799B03_01080</name>
</gene>
<comment type="miscellaneous">
    <text evidence="9">The reaction produces a racemic mixture of D-glycero-alpha-D-manno-heptose 7-phosphate and D-glycero-beta-D-manno-heptose 7-phosphate.</text>
</comment>
<evidence type="ECO:0000256" key="5">
    <source>
        <dbReference type="ARBA" id="ARBA00022723"/>
    </source>
</evidence>
<evidence type="ECO:0000313" key="12">
    <source>
        <dbReference type="Proteomes" id="UP000029384"/>
    </source>
</evidence>
<comment type="similarity">
    <text evidence="3 9">Belongs to the SIS family. GmhA subfamily.</text>
</comment>
<keyword evidence="6 9" id="KW-0862">Zinc</keyword>
<dbReference type="PANTHER" id="PTHR30390:SF6">
    <property type="entry name" value="DNAA INITIATOR-ASSOCIATING PROTEIN DIAA"/>
    <property type="match status" value="1"/>
</dbReference>
<dbReference type="InterPro" id="IPR050099">
    <property type="entry name" value="SIS_GmhA/DiaA_subfam"/>
</dbReference>
<comment type="function">
    <text evidence="9">Catalyzes the isomerization of sedoheptulose 7-phosphate in D-glycero-D-manno-heptose 7-phosphate.</text>
</comment>
<feature type="binding site" evidence="9">
    <location>
        <begin position="92"/>
        <end position="93"/>
    </location>
    <ligand>
        <name>substrate</name>
    </ligand>
</feature>
<feature type="binding site" evidence="9">
    <location>
        <position position="59"/>
    </location>
    <ligand>
        <name>Zn(2+)</name>
        <dbReference type="ChEBI" id="CHEBI:29105"/>
    </ligand>
</feature>
<evidence type="ECO:0000313" key="11">
    <source>
        <dbReference type="EMBL" id="KFM21375.1"/>
    </source>
</evidence>
<dbReference type="InterPro" id="IPR001347">
    <property type="entry name" value="SIS_dom"/>
</dbReference>
<dbReference type="SUPFAM" id="SSF53697">
    <property type="entry name" value="SIS domain"/>
    <property type="match status" value="1"/>
</dbReference>
<dbReference type="GO" id="GO:0005737">
    <property type="term" value="C:cytoplasm"/>
    <property type="evidence" value="ECO:0007669"/>
    <property type="project" value="UniProtKB-SubCell"/>
</dbReference>
<comment type="cofactor">
    <cofactor evidence="9">
        <name>Zn(2+)</name>
        <dbReference type="ChEBI" id="CHEBI:29105"/>
    </cofactor>
    <text evidence="9">Binds 1 zinc ion per subunit.</text>
</comment>
<feature type="binding site" evidence="9">
    <location>
        <position position="178"/>
    </location>
    <ligand>
        <name>Zn(2+)</name>
        <dbReference type="ChEBI" id="CHEBI:29105"/>
    </ligand>
</feature>
<feature type="binding site" evidence="9">
    <location>
        <position position="63"/>
    </location>
    <ligand>
        <name>substrate</name>
    </ligand>
</feature>
<sequence>MTNTENIDELFESSSIVINNCKSLTNLIQLSVEKIIESFENGNKLLIFGNGGSAADAQHMSAEFIGRYLLERKSLPAIALTTDSSILTAIGNDYNFDQIFSRQCESIVKKGDVIFAISTSGQSKNVIGGIDIAKSKGAFIISLTGEDGKLMKEKSDICLEVPSNSTPRIQEGHRIVIHIICQLVEQDFYQKNSS</sequence>
<dbReference type="GO" id="GO:0097367">
    <property type="term" value="F:carbohydrate derivative binding"/>
    <property type="evidence" value="ECO:0007669"/>
    <property type="project" value="InterPro"/>
</dbReference>
<comment type="catalytic activity">
    <reaction evidence="1 9">
        <text>2 D-sedoheptulose 7-phosphate = D-glycero-alpha-D-manno-heptose 7-phosphate + D-glycero-beta-D-manno-heptose 7-phosphate</text>
        <dbReference type="Rhea" id="RHEA:27489"/>
        <dbReference type="ChEBI" id="CHEBI:57483"/>
        <dbReference type="ChEBI" id="CHEBI:60203"/>
        <dbReference type="ChEBI" id="CHEBI:60204"/>
        <dbReference type="EC" id="5.3.1.28"/>
    </reaction>
</comment>
<feature type="binding site" evidence="9">
    <location>
        <position position="170"/>
    </location>
    <ligand>
        <name>Zn(2+)</name>
        <dbReference type="ChEBI" id="CHEBI:29105"/>
    </ligand>
</feature>
<feature type="domain" description="SIS" evidence="10">
    <location>
        <begin position="35"/>
        <end position="194"/>
    </location>
</feature>
<evidence type="ECO:0000256" key="4">
    <source>
        <dbReference type="ARBA" id="ARBA00022490"/>
    </source>
</evidence>
<dbReference type="GO" id="GO:0005975">
    <property type="term" value="P:carbohydrate metabolic process"/>
    <property type="evidence" value="ECO:0007669"/>
    <property type="project" value="UniProtKB-UniRule"/>
</dbReference>
<feature type="binding site" evidence="9">
    <location>
        <position position="63"/>
    </location>
    <ligand>
        <name>Zn(2+)</name>
        <dbReference type="ChEBI" id="CHEBI:29105"/>
    </ligand>
</feature>
<evidence type="ECO:0000256" key="6">
    <source>
        <dbReference type="ARBA" id="ARBA00022833"/>
    </source>
</evidence>
<comment type="caution">
    <text evidence="11">The sequence shown here is derived from an EMBL/GenBank/DDBJ whole genome shotgun (WGS) entry which is preliminary data.</text>
</comment>
<dbReference type="PROSITE" id="PS51464">
    <property type="entry name" value="SIS"/>
    <property type="match status" value="1"/>
</dbReference>
<evidence type="ECO:0000256" key="2">
    <source>
        <dbReference type="ARBA" id="ARBA00004496"/>
    </source>
</evidence>
<dbReference type="InterPro" id="IPR046348">
    <property type="entry name" value="SIS_dom_sf"/>
</dbReference>
<dbReference type="EC" id="5.3.1.28" evidence="9"/>
<name>A0A087S6M1_9ARCH</name>
<keyword evidence="7 9" id="KW-0413">Isomerase</keyword>
<dbReference type="GO" id="GO:0008270">
    <property type="term" value="F:zinc ion binding"/>
    <property type="evidence" value="ECO:0007669"/>
    <property type="project" value="UniProtKB-UniRule"/>
</dbReference>